<dbReference type="EMBL" id="LWDX02074430">
    <property type="protein sequence ID" value="OEL13139.1"/>
    <property type="molecule type" value="Genomic_DNA"/>
</dbReference>
<name>A0A1E5UJT8_9POAL</name>
<comment type="caution">
    <text evidence="1">The sequence shown here is derived from an EMBL/GenBank/DDBJ whole genome shotgun (WGS) entry which is preliminary data.</text>
</comment>
<organism evidence="1 2">
    <name type="scientific">Dichanthelium oligosanthes</name>
    <dbReference type="NCBI Taxonomy" id="888268"/>
    <lineage>
        <taxon>Eukaryota</taxon>
        <taxon>Viridiplantae</taxon>
        <taxon>Streptophyta</taxon>
        <taxon>Embryophyta</taxon>
        <taxon>Tracheophyta</taxon>
        <taxon>Spermatophyta</taxon>
        <taxon>Magnoliopsida</taxon>
        <taxon>Liliopsida</taxon>
        <taxon>Poales</taxon>
        <taxon>Poaceae</taxon>
        <taxon>PACMAD clade</taxon>
        <taxon>Panicoideae</taxon>
        <taxon>Panicodae</taxon>
        <taxon>Paniceae</taxon>
        <taxon>Dichantheliinae</taxon>
        <taxon>Dichanthelium</taxon>
    </lineage>
</organism>
<evidence type="ECO:0000313" key="1">
    <source>
        <dbReference type="EMBL" id="OEL13139.1"/>
    </source>
</evidence>
<dbReference type="STRING" id="888268.A0A1E5UJT8"/>
<reference evidence="1 2" key="1">
    <citation type="submission" date="2016-09" db="EMBL/GenBank/DDBJ databases">
        <title>The draft genome of Dichanthelium oligosanthes: A C3 panicoid grass species.</title>
        <authorList>
            <person name="Studer A.J."/>
            <person name="Schnable J.C."/>
            <person name="Brutnell T.P."/>
        </authorList>
    </citation>
    <scope>NUCLEOTIDE SEQUENCE [LARGE SCALE GENOMIC DNA]</scope>
    <source>
        <strain evidence="2">cv. Kellogg 1175</strain>
        <tissue evidence="1">Leaf</tissue>
    </source>
</reference>
<proteinExistence type="predicted"/>
<sequence length="167" mass="19034">MKIADSNKGWRSEWFYVANPPMSLPPFSERLAQRLLNWEWGPDEDERRMWTGPMSMQLGELKGAGLSGVKVMWTFFEWRVHPLRARVHPLFRYTGAGDPTRMSLDELTPAEVRSRVWTVIRRAEITLELDHLQAGTALVPAARHAGNDPVPVSSVTSLRSVPSYLHL</sequence>
<dbReference type="OrthoDB" id="685425at2759"/>
<dbReference type="PANTHER" id="PTHR33026:SF7">
    <property type="entry name" value="OS03G0100275 PROTEIN"/>
    <property type="match status" value="1"/>
</dbReference>
<dbReference type="AlphaFoldDB" id="A0A1E5UJT8"/>
<evidence type="ECO:0000313" key="2">
    <source>
        <dbReference type="Proteomes" id="UP000095767"/>
    </source>
</evidence>
<dbReference type="Proteomes" id="UP000095767">
    <property type="component" value="Unassembled WGS sequence"/>
</dbReference>
<accession>A0A1E5UJT8</accession>
<dbReference type="PANTHER" id="PTHR33026">
    <property type="entry name" value="OS06G0360600 PROTEIN"/>
    <property type="match status" value="1"/>
</dbReference>
<keyword evidence="2" id="KW-1185">Reference proteome</keyword>
<protein>
    <submittedName>
        <fullName evidence="1">Uncharacterized protein</fullName>
    </submittedName>
</protein>
<gene>
    <name evidence="1" type="ORF">BAE44_0025842</name>
</gene>